<evidence type="ECO:0000259" key="12">
    <source>
        <dbReference type="Pfam" id="PF00501"/>
    </source>
</evidence>
<dbReference type="PANTHER" id="PTHR24096">
    <property type="entry name" value="LONG-CHAIN-FATTY-ACID--COA LIGASE"/>
    <property type="match status" value="1"/>
</dbReference>
<keyword evidence="5" id="KW-0547">Nucleotide-binding</keyword>
<evidence type="ECO:0000256" key="3">
    <source>
        <dbReference type="ARBA" id="ARBA00012532"/>
    </source>
</evidence>
<dbReference type="SUPFAM" id="SSF56801">
    <property type="entry name" value="Acetyl-CoA synthetase-like"/>
    <property type="match status" value="1"/>
</dbReference>
<dbReference type="Gene3D" id="3.30.300.30">
    <property type="match status" value="1"/>
</dbReference>
<dbReference type="PROSITE" id="PS00455">
    <property type="entry name" value="AMP_BINDING"/>
    <property type="match status" value="1"/>
</dbReference>
<keyword evidence="9" id="KW-0599">Photoprotein</keyword>
<dbReference type="GO" id="GO:0005777">
    <property type="term" value="C:peroxisome"/>
    <property type="evidence" value="ECO:0007669"/>
    <property type="project" value="UniProtKB-SubCell"/>
</dbReference>
<keyword evidence="15" id="KW-1185">Reference proteome</keyword>
<evidence type="ECO:0000256" key="8">
    <source>
        <dbReference type="ARBA" id="ARBA00023223"/>
    </source>
</evidence>
<evidence type="ECO:0000313" key="15">
    <source>
        <dbReference type="Proteomes" id="UP000198287"/>
    </source>
</evidence>
<dbReference type="Pfam" id="PF00501">
    <property type="entry name" value="AMP-binding"/>
    <property type="match status" value="1"/>
</dbReference>
<evidence type="ECO:0000256" key="1">
    <source>
        <dbReference type="ARBA" id="ARBA00004275"/>
    </source>
</evidence>
<dbReference type="Proteomes" id="UP000198287">
    <property type="component" value="Unassembled WGS sequence"/>
</dbReference>
<evidence type="ECO:0000313" key="14">
    <source>
        <dbReference type="EMBL" id="OXA63569.1"/>
    </source>
</evidence>
<dbReference type="Gene3D" id="3.40.50.980">
    <property type="match status" value="2"/>
</dbReference>
<dbReference type="AlphaFoldDB" id="A0A226F1B6"/>
<evidence type="ECO:0000256" key="2">
    <source>
        <dbReference type="ARBA" id="ARBA00006432"/>
    </source>
</evidence>
<dbReference type="OMA" id="RTICTIP"/>
<feature type="transmembrane region" description="Helical" evidence="11">
    <location>
        <begin position="263"/>
        <end position="284"/>
    </location>
</feature>
<evidence type="ECO:0000256" key="9">
    <source>
        <dbReference type="ARBA" id="ARBA00023262"/>
    </source>
</evidence>
<evidence type="ECO:0000259" key="13">
    <source>
        <dbReference type="Pfam" id="PF13193"/>
    </source>
</evidence>
<evidence type="ECO:0000256" key="6">
    <source>
        <dbReference type="ARBA" id="ARBA00022840"/>
    </source>
</evidence>
<comment type="catalytic activity">
    <reaction evidence="10">
        <text>firefly D-luciferin + ATP + O2 = firefly oxyluciferin + hnu + AMP + CO2 + diphosphate</text>
        <dbReference type="Rhea" id="RHEA:10732"/>
        <dbReference type="ChEBI" id="CHEBI:15379"/>
        <dbReference type="ChEBI" id="CHEBI:16526"/>
        <dbReference type="ChEBI" id="CHEBI:16792"/>
        <dbReference type="ChEBI" id="CHEBI:30212"/>
        <dbReference type="ChEBI" id="CHEBI:30616"/>
        <dbReference type="ChEBI" id="CHEBI:33019"/>
        <dbReference type="ChEBI" id="CHEBI:58038"/>
        <dbReference type="ChEBI" id="CHEBI:456215"/>
        <dbReference type="EC" id="1.13.12.7"/>
    </reaction>
</comment>
<keyword evidence="7" id="KW-0576">Peroxisome</keyword>
<dbReference type="OrthoDB" id="10253869at2759"/>
<accession>A0A226F1B6</accession>
<comment type="caution">
    <text evidence="14">The sequence shown here is derived from an EMBL/GenBank/DDBJ whole genome shotgun (WGS) entry which is preliminary data.</text>
</comment>
<dbReference type="GO" id="GO:0016405">
    <property type="term" value="F:CoA-ligase activity"/>
    <property type="evidence" value="ECO:0007669"/>
    <property type="project" value="TreeGrafter"/>
</dbReference>
<dbReference type="InterPro" id="IPR000873">
    <property type="entry name" value="AMP-dep_synth/lig_dom"/>
</dbReference>
<keyword evidence="14" id="KW-0436">Ligase</keyword>
<keyword evidence="11" id="KW-0472">Membrane</keyword>
<evidence type="ECO:0000256" key="11">
    <source>
        <dbReference type="SAM" id="Phobius"/>
    </source>
</evidence>
<evidence type="ECO:0000256" key="4">
    <source>
        <dbReference type="ARBA" id="ARBA00019043"/>
    </source>
</evidence>
<dbReference type="EC" id="1.13.12.7" evidence="3"/>
<feature type="domain" description="AMP-binding enzyme C-terminal" evidence="13">
    <location>
        <begin position="483"/>
        <end position="559"/>
    </location>
</feature>
<comment type="similarity">
    <text evidence="2">Belongs to the ATP-dependent AMP-binding enzyme family.</text>
</comment>
<dbReference type="FunFam" id="3.40.50.12780:FF:000003">
    <property type="entry name" value="Long-chain-fatty-acid--CoA ligase FadD"/>
    <property type="match status" value="1"/>
</dbReference>
<feature type="domain" description="AMP-dependent synthetase/ligase" evidence="12">
    <location>
        <begin position="61"/>
        <end position="432"/>
    </location>
</feature>
<dbReference type="GO" id="GO:0008218">
    <property type="term" value="P:bioluminescence"/>
    <property type="evidence" value="ECO:0007669"/>
    <property type="project" value="UniProtKB-KW"/>
</dbReference>
<dbReference type="InterPro" id="IPR025110">
    <property type="entry name" value="AMP-bd_C"/>
</dbReference>
<keyword evidence="6" id="KW-0067">ATP-binding</keyword>
<dbReference type="Pfam" id="PF13193">
    <property type="entry name" value="AMP-binding_C"/>
    <property type="match status" value="1"/>
</dbReference>
<dbReference type="EMBL" id="LNIX01000001">
    <property type="protein sequence ID" value="OXA63569.1"/>
    <property type="molecule type" value="Genomic_DNA"/>
</dbReference>
<organism evidence="14 15">
    <name type="scientific">Folsomia candida</name>
    <name type="common">Springtail</name>
    <dbReference type="NCBI Taxonomy" id="158441"/>
    <lineage>
        <taxon>Eukaryota</taxon>
        <taxon>Metazoa</taxon>
        <taxon>Ecdysozoa</taxon>
        <taxon>Arthropoda</taxon>
        <taxon>Hexapoda</taxon>
        <taxon>Collembola</taxon>
        <taxon>Entomobryomorpha</taxon>
        <taxon>Isotomoidea</taxon>
        <taxon>Isotomidae</taxon>
        <taxon>Proisotominae</taxon>
        <taxon>Folsomia</taxon>
    </lineage>
</organism>
<dbReference type="FunFam" id="3.30.300.30:FF:000007">
    <property type="entry name" value="4-coumarate--CoA ligase 2"/>
    <property type="match status" value="1"/>
</dbReference>
<dbReference type="InterPro" id="IPR045851">
    <property type="entry name" value="AMP-bd_C_sf"/>
</dbReference>
<dbReference type="GO" id="GO:0005524">
    <property type="term" value="F:ATP binding"/>
    <property type="evidence" value="ECO:0007669"/>
    <property type="project" value="UniProtKB-KW"/>
</dbReference>
<keyword evidence="11" id="KW-1133">Transmembrane helix</keyword>
<evidence type="ECO:0000256" key="10">
    <source>
        <dbReference type="ARBA" id="ARBA00048497"/>
    </source>
</evidence>
<dbReference type="Gene3D" id="2.30.38.10">
    <property type="entry name" value="Luciferase, Domain 3"/>
    <property type="match status" value="1"/>
</dbReference>
<keyword evidence="11" id="KW-0812">Transmembrane</keyword>
<protein>
    <recommendedName>
        <fullName evidence="4">Luciferin 4-monooxygenase</fullName>
        <ecNumber evidence="3">1.13.12.7</ecNumber>
    </recommendedName>
</protein>
<keyword evidence="8" id="KW-0455">Luminescence</keyword>
<evidence type="ECO:0000256" key="7">
    <source>
        <dbReference type="ARBA" id="ARBA00023140"/>
    </source>
</evidence>
<name>A0A226F1B6_FOLCA</name>
<gene>
    <name evidence="14" type="ORF">Fcan01_03602</name>
</gene>
<comment type="subcellular location">
    <subcellularLocation>
        <location evidence="1">Peroxisome</location>
    </subcellularLocation>
</comment>
<sequence>MLRNAKFACMLNKRLKYYHNSAPLFAHGKTSGGDQFGIISSAHKLDKTIDQTIPEFLFSNLHKWENATAFECAHTGRKVTHFEVYKHSRSFAAALQQHGIKRDDMIAILLPNIPEYAAILLGILQVGATVSPFNPNYIAPEIATQLTTCRAKLIVTIPQLLPLVKEARRKNPFLKSVVVVGEAQEGCHTYSEMIKVSSEGVQLIQRKDIDTRTQTALLPWSSGTTGPPKGVMLTHFSVSTNLYQFTQPGYLGTQEGGNGQGRLIGILPFFHIYGFAMLLGLTLYQGHCTMTMVKFEPNVFIDTLRRHKPTYLFLVPPLMTFLVSQPDVSAKEFESVTGIMAAAAPVGPVVTTRLLEKIEKRIIFQEGYGMTELAPVSHLTPVTPINGKIGSTGIVIPGTHCKIVSIETGEPMGPGERGEICVKGPQVMKGYFENEKATKETIDSDGWLHTGDIGLYDEDKYFFIVDRLKELIKVSGYQVAPSELEDLLRKHPAVADVAVIGVPDERAGEFPRAYIVLKPSSNPSAEEIHKFIEDKVSCHKKLKGGVEFIKAIPKSATGKILRRELKKDYMAKH</sequence>
<dbReference type="PANTHER" id="PTHR24096:SF422">
    <property type="entry name" value="BCDNA.GH02901"/>
    <property type="match status" value="1"/>
</dbReference>
<dbReference type="InterPro" id="IPR020845">
    <property type="entry name" value="AMP-binding_CS"/>
</dbReference>
<reference evidence="14 15" key="1">
    <citation type="submission" date="2015-12" db="EMBL/GenBank/DDBJ databases">
        <title>The genome of Folsomia candida.</title>
        <authorList>
            <person name="Faddeeva A."/>
            <person name="Derks M.F."/>
            <person name="Anvar Y."/>
            <person name="Smit S."/>
            <person name="Van Straalen N."/>
            <person name="Roelofs D."/>
        </authorList>
    </citation>
    <scope>NUCLEOTIDE SEQUENCE [LARGE SCALE GENOMIC DNA]</scope>
    <source>
        <strain evidence="14 15">VU population</strain>
        <tissue evidence="14">Whole body</tissue>
    </source>
</reference>
<evidence type="ECO:0000256" key="5">
    <source>
        <dbReference type="ARBA" id="ARBA00022741"/>
    </source>
</evidence>
<dbReference type="CDD" id="cd05911">
    <property type="entry name" value="Firefly_Luc_like"/>
    <property type="match status" value="1"/>
</dbReference>
<proteinExistence type="inferred from homology"/>
<dbReference type="STRING" id="158441.A0A226F1B6"/>